<evidence type="ECO:0000256" key="1">
    <source>
        <dbReference type="SAM" id="MobiDB-lite"/>
    </source>
</evidence>
<feature type="region of interest" description="Disordered" evidence="1">
    <location>
        <begin position="42"/>
        <end position="61"/>
    </location>
</feature>
<sequence length="125" mass="13499">MDGWMDGYIDKWNEMLGGVCLFRAQSNTSGIHPLPIASSPPLPLSLPTQPLPSSESPPPPLTHLMLSPPLPPCSVIPSSANFSASHVSVLVACPGVWLPTFPLFHIFSLFLSTLRIGLAKERCLR</sequence>
<dbReference type="EMBL" id="GBEZ01023236">
    <property type="protein sequence ID" value="JAC63638.1"/>
    <property type="molecule type" value="Transcribed_RNA"/>
</dbReference>
<protein>
    <submittedName>
        <fullName evidence="3">Uncharacterized protein</fullName>
    </submittedName>
</protein>
<accession>A0A061QVC9</accession>
<name>A0A061QVC9_9CHLO</name>
<keyword evidence="2" id="KW-1133">Transmembrane helix</keyword>
<organism evidence="3">
    <name type="scientific">Tetraselmis sp. GSL018</name>
    <dbReference type="NCBI Taxonomy" id="582737"/>
    <lineage>
        <taxon>Eukaryota</taxon>
        <taxon>Viridiplantae</taxon>
        <taxon>Chlorophyta</taxon>
        <taxon>core chlorophytes</taxon>
        <taxon>Chlorodendrophyceae</taxon>
        <taxon>Chlorodendrales</taxon>
        <taxon>Chlorodendraceae</taxon>
        <taxon>Tetraselmis</taxon>
    </lineage>
</organism>
<keyword evidence="2" id="KW-0472">Membrane</keyword>
<feature type="compositionally biased region" description="Low complexity" evidence="1">
    <location>
        <begin position="45"/>
        <end position="54"/>
    </location>
</feature>
<gene>
    <name evidence="3" type="ORF">TSPGSL018_20141</name>
</gene>
<feature type="non-terminal residue" evidence="3">
    <location>
        <position position="125"/>
    </location>
</feature>
<keyword evidence="2" id="KW-0812">Transmembrane</keyword>
<dbReference type="AlphaFoldDB" id="A0A061QVC9"/>
<reference evidence="3" key="1">
    <citation type="submission" date="2014-05" db="EMBL/GenBank/DDBJ databases">
        <title>The transcriptome of the halophilic microalga Tetraselmis sp. GSL018 isolated from the Great Salt Lake, Utah.</title>
        <authorList>
            <person name="Jinkerson R.E."/>
            <person name="D'Adamo S."/>
            <person name="Posewitz M.C."/>
        </authorList>
    </citation>
    <scope>NUCLEOTIDE SEQUENCE</scope>
    <source>
        <strain evidence="3">GSL018</strain>
    </source>
</reference>
<evidence type="ECO:0000256" key="2">
    <source>
        <dbReference type="SAM" id="Phobius"/>
    </source>
</evidence>
<evidence type="ECO:0000313" key="3">
    <source>
        <dbReference type="EMBL" id="JAC63638.1"/>
    </source>
</evidence>
<feature type="transmembrane region" description="Helical" evidence="2">
    <location>
        <begin position="96"/>
        <end position="118"/>
    </location>
</feature>
<proteinExistence type="predicted"/>